<organism evidence="1 2">
    <name type="scientific">Tanacetum coccineum</name>
    <dbReference type="NCBI Taxonomy" id="301880"/>
    <lineage>
        <taxon>Eukaryota</taxon>
        <taxon>Viridiplantae</taxon>
        <taxon>Streptophyta</taxon>
        <taxon>Embryophyta</taxon>
        <taxon>Tracheophyta</taxon>
        <taxon>Spermatophyta</taxon>
        <taxon>Magnoliopsida</taxon>
        <taxon>eudicotyledons</taxon>
        <taxon>Gunneridae</taxon>
        <taxon>Pentapetalae</taxon>
        <taxon>asterids</taxon>
        <taxon>campanulids</taxon>
        <taxon>Asterales</taxon>
        <taxon>Asteraceae</taxon>
        <taxon>Asteroideae</taxon>
        <taxon>Anthemideae</taxon>
        <taxon>Anthemidinae</taxon>
        <taxon>Tanacetum</taxon>
    </lineage>
</organism>
<dbReference type="EMBL" id="BQNB010013814">
    <property type="protein sequence ID" value="GJT20571.1"/>
    <property type="molecule type" value="Genomic_DNA"/>
</dbReference>
<proteinExistence type="predicted"/>
<sequence>MSITAGCNPTEFVETLQNEFRLKCGVAQSAYEVVKEKDRTIMKSEEMKFFVIGTHDLSEDDAYRINMQKEAI</sequence>
<evidence type="ECO:0000313" key="2">
    <source>
        <dbReference type="Proteomes" id="UP001151760"/>
    </source>
</evidence>
<accession>A0ABQ5C0B8</accession>
<protein>
    <submittedName>
        <fullName evidence="1">Uncharacterized protein</fullName>
    </submittedName>
</protein>
<gene>
    <name evidence="1" type="ORF">Tco_0890508</name>
</gene>
<keyword evidence="2" id="KW-1185">Reference proteome</keyword>
<reference evidence="1" key="1">
    <citation type="journal article" date="2022" name="Int. J. Mol. Sci.">
        <title>Draft Genome of Tanacetum Coccineum: Genomic Comparison of Closely Related Tanacetum-Family Plants.</title>
        <authorList>
            <person name="Yamashiro T."/>
            <person name="Shiraishi A."/>
            <person name="Nakayama K."/>
            <person name="Satake H."/>
        </authorList>
    </citation>
    <scope>NUCLEOTIDE SEQUENCE</scope>
</reference>
<dbReference type="Proteomes" id="UP001151760">
    <property type="component" value="Unassembled WGS sequence"/>
</dbReference>
<reference evidence="1" key="2">
    <citation type="submission" date="2022-01" db="EMBL/GenBank/DDBJ databases">
        <authorList>
            <person name="Yamashiro T."/>
            <person name="Shiraishi A."/>
            <person name="Satake H."/>
            <person name="Nakayama K."/>
        </authorList>
    </citation>
    <scope>NUCLEOTIDE SEQUENCE</scope>
</reference>
<evidence type="ECO:0000313" key="1">
    <source>
        <dbReference type="EMBL" id="GJT20571.1"/>
    </source>
</evidence>
<comment type="caution">
    <text evidence="1">The sequence shown here is derived from an EMBL/GenBank/DDBJ whole genome shotgun (WGS) entry which is preliminary data.</text>
</comment>
<name>A0ABQ5C0B8_9ASTR</name>